<protein>
    <submittedName>
        <fullName evidence="2">Uncharacterized protein</fullName>
    </submittedName>
</protein>
<feature type="region of interest" description="Disordered" evidence="1">
    <location>
        <begin position="96"/>
        <end position="121"/>
    </location>
</feature>
<dbReference type="EMBL" id="KZ998332">
    <property type="protein sequence ID" value="RKO86280.1"/>
    <property type="molecule type" value="Genomic_DNA"/>
</dbReference>
<reference evidence="3" key="1">
    <citation type="journal article" date="2018" name="Nat. Microbiol.">
        <title>Leveraging single-cell genomics to expand the fungal tree of life.</title>
        <authorList>
            <person name="Ahrendt S.R."/>
            <person name="Quandt C.A."/>
            <person name="Ciobanu D."/>
            <person name="Clum A."/>
            <person name="Salamov A."/>
            <person name="Andreopoulos B."/>
            <person name="Cheng J.F."/>
            <person name="Woyke T."/>
            <person name="Pelin A."/>
            <person name="Henrissat B."/>
            <person name="Reynolds N.K."/>
            <person name="Benny G.L."/>
            <person name="Smith M.E."/>
            <person name="James T.Y."/>
            <person name="Grigoriev I.V."/>
        </authorList>
    </citation>
    <scope>NUCLEOTIDE SEQUENCE [LARGE SCALE GENOMIC DNA]</scope>
</reference>
<name>A0A4P9W6A6_9FUNG</name>
<organism evidence="2 3">
    <name type="scientific">Blyttiomyces helicus</name>
    <dbReference type="NCBI Taxonomy" id="388810"/>
    <lineage>
        <taxon>Eukaryota</taxon>
        <taxon>Fungi</taxon>
        <taxon>Fungi incertae sedis</taxon>
        <taxon>Chytridiomycota</taxon>
        <taxon>Chytridiomycota incertae sedis</taxon>
        <taxon>Chytridiomycetes</taxon>
        <taxon>Chytridiomycetes incertae sedis</taxon>
        <taxon>Blyttiomyces</taxon>
    </lineage>
</organism>
<sequence length="146" mass="15852">MVYITDGYRWVLVDRSKTVSARPGKLVRGRACLKTVLARDVTAFLAKHLAPASLAKRLERADGEPRKICVGEADDLFATDPKIACPLTAVEPAHVIDPPAASTDTSEAPDEEGAGADNRAVTRCPPYRWSRCYPVRASAPHPPLDF</sequence>
<evidence type="ECO:0000256" key="1">
    <source>
        <dbReference type="SAM" id="MobiDB-lite"/>
    </source>
</evidence>
<proteinExistence type="predicted"/>
<accession>A0A4P9W6A6</accession>
<gene>
    <name evidence="2" type="ORF">BDK51DRAFT_52601</name>
</gene>
<keyword evidence="3" id="KW-1185">Reference proteome</keyword>
<dbReference type="AlphaFoldDB" id="A0A4P9W6A6"/>
<evidence type="ECO:0000313" key="2">
    <source>
        <dbReference type="EMBL" id="RKO86280.1"/>
    </source>
</evidence>
<dbReference type="Proteomes" id="UP000269721">
    <property type="component" value="Unassembled WGS sequence"/>
</dbReference>
<evidence type="ECO:0000313" key="3">
    <source>
        <dbReference type="Proteomes" id="UP000269721"/>
    </source>
</evidence>